<organism evidence="1 2">
    <name type="scientific">Kwoniella shivajii</name>
    <dbReference type="NCBI Taxonomy" id="564305"/>
    <lineage>
        <taxon>Eukaryota</taxon>
        <taxon>Fungi</taxon>
        <taxon>Dikarya</taxon>
        <taxon>Basidiomycota</taxon>
        <taxon>Agaricomycotina</taxon>
        <taxon>Tremellomycetes</taxon>
        <taxon>Tremellales</taxon>
        <taxon>Cryptococcaceae</taxon>
        <taxon>Kwoniella</taxon>
    </lineage>
</organism>
<name>A0ABZ1CUR4_9TREE</name>
<evidence type="ECO:0000313" key="1">
    <source>
        <dbReference type="EMBL" id="WRT65448.1"/>
    </source>
</evidence>
<accession>A0ABZ1CUR4</accession>
<dbReference type="RefSeq" id="XP_062790188.1">
    <property type="nucleotide sequence ID" value="XM_062934137.1"/>
</dbReference>
<sequence>MVMPKTYVVGFLAVLNSRVSLRAVLSSKDASSHIWKQNTHQLRQRPMNETIKVTTETYIEADSYDPKTRAIARQVGFSHDDTIAEEAESFDKDEYEYTPNTSRTGLTWEETLKNGPEV</sequence>
<dbReference type="Proteomes" id="UP001329825">
    <property type="component" value="Chromosome 3"/>
</dbReference>
<keyword evidence="2" id="KW-1185">Reference proteome</keyword>
<protein>
    <submittedName>
        <fullName evidence="1">Uncharacterized protein</fullName>
    </submittedName>
</protein>
<evidence type="ECO:0000313" key="2">
    <source>
        <dbReference type="Proteomes" id="UP001329825"/>
    </source>
</evidence>
<proteinExistence type="predicted"/>
<dbReference type="GeneID" id="87954522"/>
<dbReference type="EMBL" id="CP141883">
    <property type="protein sequence ID" value="WRT65448.1"/>
    <property type="molecule type" value="Genomic_DNA"/>
</dbReference>
<reference evidence="1 2" key="1">
    <citation type="submission" date="2024-01" db="EMBL/GenBank/DDBJ databases">
        <title>Comparative genomics of Cryptococcus and Kwoniella reveals pathogenesis evolution and contrasting modes of karyotype evolution via chromosome fusion or intercentromeric recombination.</title>
        <authorList>
            <person name="Coelho M.A."/>
            <person name="David-Palma M."/>
            <person name="Shea T."/>
            <person name="Bowers K."/>
            <person name="McGinley-Smith S."/>
            <person name="Mohammad A.W."/>
            <person name="Gnirke A."/>
            <person name="Yurkov A.M."/>
            <person name="Nowrousian M."/>
            <person name="Sun S."/>
            <person name="Cuomo C.A."/>
            <person name="Heitman J."/>
        </authorList>
    </citation>
    <scope>NUCLEOTIDE SEQUENCE [LARGE SCALE GENOMIC DNA]</scope>
    <source>
        <strain evidence="1">CBS 11374</strain>
    </source>
</reference>
<gene>
    <name evidence="1" type="ORF">IL334_002391</name>
</gene>